<dbReference type="Proteomes" id="UP000790377">
    <property type="component" value="Unassembled WGS sequence"/>
</dbReference>
<evidence type="ECO:0000313" key="1">
    <source>
        <dbReference type="EMBL" id="KAH7916080.1"/>
    </source>
</evidence>
<accession>A0ACB8ARC7</accession>
<organism evidence="1 2">
    <name type="scientific">Hygrophoropsis aurantiaca</name>
    <dbReference type="NCBI Taxonomy" id="72124"/>
    <lineage>
        <taxon>Eukaryota</taxon>
        <taxon>Fungi</taxon>
        <taxon>Dikarya</taxon>
        <taxon>Basidiomycota</taxon>
        <taxon>Agaricomycotina</taxon>
        <taxon>Agaricomycetes</taxon>
        <taxon>Agaricomycetidae</taxon>
        <taxon>Boletales</taxon>
        <taxon>Coniophorineae</taxon>
        <taxon>Hygrophoropsidaceae</taxon>
        <taxon>Hygrophoropsis</taxon>
    </lineage>
</organism>
<sequence>MTSALDSSYRPILAEDSLLGGSTFNYGAVSSDNEANNASEGLEARKCIEKRLLRKLDLRVAFLVLVYIMNYMDRNNAAAARLRGLEEDLHMHGRQFNTLISILYVGYIMMQVPSNIFLNHIGKPSLYLSTCMAIWGLISAFTGAAQTYHGALLSRFLLGFVEAAFYPGALFLLSKWYKRNEIGLRTALLTCGSSVSNAFGSLIASGILGSMDGKLGFAAWRWLFFIEGTLTVAVAIAAIFILPDFPASSASWLTPEERALAQLRMEEDSVVADQGEVGQSKSISGLVLALTDGKVWWLGVALCSMVASLSFGNFFPTLCATMGYSPTITLLLCAPPWLLGTATSFLVTRHSDSTGDRFWHITCPLLVGMIGYIMAMSTMNIVFRYISLFIMAQSSVGYVVFLTWVSNSIPHPPAKRAVAIAFINSIATFGNIGASYIWLSSWGPSYWNSQHLRRLNVATETEERILGLPQGYRYLL</sequence>
<reference evidence="1" key="1">
    <citation type="journal article" date="2021" name="New Phytol.">
        <title>Evolutionary innovations through gain and loss of genes in the ectomycorrhizal Boletales.</title>
        <authorList>
            <person name="Wu G."/>
            <person name="Miyauchi S."/>
            <person name="Morin E."/>
            <person name="Kuo A."/>
            <person name="Drula E."/>
            <person name="Varga T."/>
            <person name="Kohler A."/>
            <person name="Feng B."/>
            <person name="Cao Y."/>
            <person name="Lipzen A."/>
            <person name="Daum C."/>
            <person name="Hundley H."/>
            <person name="Pangilinan J."/>
            <person name="Johnson J."/>
            <person name="Barry K."/>
            <person name="LaButti K."/>
            <person name="Ng V."/>
            <person name="Ahrendt S."/>
            <person name="Min B."/>
            <person name="Choi I.G."/>
            <person name="Park H."/>
            <person name="Plett J.M."/>
            <person name="Magnuson J."/>
            <person name="Spatafora J.W."/>
            <person name="Nagy L.G."/>
            <person name="Henrissat B."/>
            <person name="Grigoriev I.V."/>
            <person name="Yang Z.L."/>
            <person name="Xu J."/>
            <person name="Martin F.M."/>
        </authorList>
    </citation>
    <scope>NUCLEOTIDE SEQUENCE</scope>
    <source>
        <strain evidence="1">ATCC 28755</strain>
    </source>
</reference>
<proteinExistence type="predicted"/>
<name>A0ACB8ARC7_9AGAM</name>
<protein>
    <submittedName>
        <fullName evidence="1">MFS general substrate transporter</fullName>
    </submittedName>
</protein>
<gene>
    <name evidence="1" type="ORF">BJ138DRAFT_1109000</name>
</gene>
<keyword evidence="2" id="KW-1185">Reference proteome</keyword>
<evidence type="ECO:0000313" key="2">
    <source>
        <dbReference type="Proteomes" id="UP000790377"/>
    </source>
</evidence>
<dbReference type="EMBL" id="MU267593">
    <property type="protein sequence ID" value="KAH7916080.1"/>
    <property type="molecule type" value="Genomic_DNA"/>
</dbReference>
<comment type="caution">
    <text evidence="1">The sequence shown here is derived from an EMBL/GenBank/DDBJ whole genome shotgun (WGS) entry which is preliminary data.</text>
</comment>